<dbReference type="Pfam" id="PF07727">
    <property type="entry name" value="RVT_2"/>
    <property type="match status" value="1"/>
</dbReference>
<dbReference type="EMBL" id="BQNB010021241">
    <property type="protein sequence ID" value="GJU04360.1"/>
    <property type="molecule type" value="Genomic_DNA"/>
</dbReference>
<dbReference type="Pfam" id="PF22936">
    <property type="entry name" value="Pol_BBD"/>
    <property type="match status" value="1"/>
</dbReference>
<sequence>MSGDDVNKHDDIGTSSNLNMSFGNIFYLRPNDTGGSPIITNTITDDKNLALANQWDMCNLVVVTWILNSSSPDLFVGSIYDNTAYEMWSDLKETYDKVDGSVVFNLHKNINSLNQNDASLAEYYNNQSSLWKHYLAIRSNILTREALPLVKEAFAVVSGEESHRNATSVGATKPTATTFTARAFDNKKMFNANNNIGFGSNSNFNNRGPNPNLKCTNCNNIGHTFDRCFELVGYPVVSSNNATTSNSPVSLSNEQLARLMSLLNDNGVSTANANMAGWIVDSGANQHMIVSAKFLINVVDISNLGLTVGHPNGTQALITKIGDLKINNDITLYNVLVVPEYTFSLLSVHKLATDRNNWLYFFDVDNASNIFSNNCIASCFVSNTLWHQRLGHPIDQVLDVLKTALYLDSHSTFDHLCDTCNKAKQTREAFPLRYHKLTKIRQLGNDNSEATSIEENNTQPKGDVSDEIDFVFHFYENSEFNSEVEDLPINTIRRSSRQTKLPTSLNDFIIDGKVKHDIDAMNAKIEALNKNHTWIITDLPANRKPISKWIFKIKYKANGEIERYKARLVCKLVESLYGLKQAPRKWNEKLVGVLKDNGFVQSANDHSLFTKSKDNNFIALLVYVDDIVLLKEYGLLGCEPVSTHMEPNSVLPYVATSDDFLLDNITACEIIWIQKLFFDLKTKVTRPDDLFCDNKSALQLAVNPVFHERHVLYFIEDLLIDDYSSHDGLDSSLSEVIQWLREDKMEVEGGEKK</sequence>
<comment type="caution">
    <text evidence="4">The sequence shown here is derived from an EMBL/GenBank/DDBJ whole genome shotgun (WGS) entry which is preliminary data.</text>
</comment>
<name>A0ABQ5IXB7_9ASTR</name>
<evidence type="ECO:0000259" key="1">
    <source>
        <dbReference type="Pfam" id="PF07727"/>
    </source>
</evidence>
<dbReference type="PANTHER" id="PTHR34222:SF99">
    <property type="entry name" value="PROTEIN, PUTATIVE-RELATED"/>
    <property type="match status" value="1"/>
</dbReference>
<feature type="domain" description="Reverse transcriptase Ty1/copia-type" evidence="1">
    <location>
        <begin position="569"/>
        <end position="630"/>
    </location>
</feature>
<dbReference type="Proteomes" id="UP001151760">
    <property type="component" value="Unassembled WGS sequence"/>
</dbReference>
<keyword evidence="5" id="KW-1185">Reference proteome</keyword>
<dbReference type="Pfam" id="PF13976">
    <property type="entry name" value="gag_pre-integrs"/>
    <property type="match status" value="1"/>
</dbReference>
<accession>A0ABQ5IXB7</accession>
<dbReference type="InterPro" id="IPR054722">
    <property type="entry name" value="PolX-like_BBD"/>
</dbReference>
<evidence type="ECO:0000259" key="3">
    <source>
        <dbReference type="Pfam" id="PF22936"/>
    </source>
</evidence>
<evidence type="ECO:0000313" key="5">
    <source>
        <dbReference type="Proteomes" id="UP001151760"/>
    </source>
</evidence>
<evidence type="ECO:0000259" key="2">
    <source>
        <dbReference type="Pfam" id="PF13976"/>
    </source>
</evidence>
<proteinExistence type="predicted"/>
<dbReference type="InterPro" id="IPR013103">
    <property type="entry name" value="RVT_2"/>
</dbReference>
<gene>
    <name evidence="4" type="ORF">Tco_1114698</name>
</gene>
<dbReference type="InterPro" id="IPR025724">
    <property type="entry name" value="GAG-pre-integrase_dom"/>
</dbReference>
<reference evidence="4" key="1">
    <citation type="journal article" date="2022" name="Int. J. Mol. Sci.">
        <title>Draft Genome of Tanacetum Coccineum: Genomic Comparison of Closely Related Tanacetum-Family Plants.</title>
        <authorList>
            <person name="Yamashiro T."/>
            <person name="Shiraishi A."/>
            <person name="Nakayama K."/>
            <person name="Satake H."/>
        </authorList>
    </citation>
    <scope>NUCLEOTIDE SEQUENCE</scope>
</reference>
<evidence type="ECO:0000313" key="4">
    <source>
        <dbReference type="EMBL" id="GJU04360.1"/>
    </source>
</evidence>
<feature type="domain" description="GAG-pre-integrase" evidence="2">
    <location>
        <begin position="359"/>
        <end position="425"/>
    </location>
</feature>
<reference evidence="4" key="2">
    <citation type="submission" date="2022-01" db="EMBL/GenBank/DDBJ databases">
        <authorList>
            <person name="Yamashiro T."/>
            <person name="Shiraishi A."/>
            <person name="Satake H."/>
            <person name="Nakayama K."/>
        </authorList>
    </citation>
    <scope>NUCLEOTIDE SEQUENCE</scope>
</reference>
<dbReference type="PANTHER" id="PTHR34222">
    <property type="entry name" value="GAG_PRE-INTEGRS DOMAIN-CONTAINING PROTEIN"/>
    <property type="match status" value="1"/>
</dbReference>
<organism evidence="4 5">
    <name type="scientific">Tanacetum coccineum</name>
    <dbReference type="NCBI Taxonomy" id="301880"/>
    <lineage>
        <taxon>Eukaryota</taxon>
        <taxon>Viridiplantae</taxon>
        <taxon>Streptophyta</taxon>
        <taxon>Embryophyta</taxon>
        <taxon>Tracheophyta</taxon>
        <taxon>Spermatophyta</taxon>
        <taxon>Magnoliopsida</taxon>
        <taxon>eudicotyledons</taxon>
        <taxon>Gunneridae</taxon>
        <taxon>Pentapetalae</taxon>
        <taxon>asterids</taxon>
        <taxon>campanulids</taxon>
        <taxon>Asterales</taxon>
        <taxon>Asteraceae</taxon>
        <taxon>Asteroideae</taxon>
        <taxon>Anthemideae</taxon>
        <taxon>Anthemidinae</taxon>
        <taxon>Tanacetum</taxon>
    </lineage>
</organism>
<feature type="domain" description="Retrovirus-related Pol polyprotein from transposon TNT 1-94-like beta-barrel" evidence="3">
    <location>
        <begin position="278"/>
        <end position="352"/>
    </location>
</feature>
<protein>
    <submittedName>
        <fullName evidence="4">Ribonuclease H-like domain-containing protein</fullName>
    </submittedName>
</protein>